<dbReference type="OMA" id="LPWDTHD"/>
<dbReference type="GO" id="GO:0004674">
    <property type="term" value="F:protein serine/threonine kinase activity"/>
    <property type="evidence" value="ECO:0007669"/>
    <property type="project" value="UniProtKB-KW"/>
</dbReference>
<evidence type="ECO:0000256" key="7">
    <source>
        <dbReference type="ARBA" id="ARBA00047899"/>
    </source>
</evidence>
<keyword evidence="6" id="KW-0067">ATP-binding</keyword>
<dbReference type="GO" id="GO:0005524">
    <property type="term" value="F:ATP binding"/>
    <property type="evidence" value="ECO:0007669"/>
    <property type="project" value="UniProtKB-KW"/>
</dbReference>
<dbReference type="PANTHER" id="PTHR48012:SF10">
    <property type="entry name" value="FI20177P1"/>
    <property type="match status" value="1"/>
</dbReference>
<dbReference type="SUPFAM" id="SSF56112">
    <property type="entry name" value="Protein kinase-like (PK-like)"/>
    <property type="match status" value="1"/>
</dbReference>
<name>A0A078B8P0_STYLE</name>
<evidence type="ECO:0000256" key="1">
    <source>
        <dbReference type="ARBA" id="ARBA00008874"/>
    </source>
</evidence>
<dbReference type="InterPro" id="IPR050629">
    <property type="entry name" value="STE20/SPS1-PAK"/>
</dbReference>
<keyword evidence="3" id="KW-0808">Transferase</keyword>
<accession>A0A078B8P0</accession>
<reference evidence="10 11" key="1">
    <citation type="submission" date="2014-06" db="EMBL/GenBank/DDBJ databases">
        <authorList>
            <person name="Swart Estienne"/>
        </authorList>
    </citation>
    <scope>NUCLEOTIDE SEQUENCE [LARGE SCALE GENOMIC DNA]</scope>
    <source>
        <strain evidence="10 11">130c</strain>
    </source>
</reference>
<dbReference type="PROSITE" id="PS50011">
    <property type="entry name" value="PROTEIN_KINASE_DOM"/>
    <property type="match status" value="1"/>
</dbReference>
<evidence type="ECO:0000313" key="10">
    <source>
        <dbReference type="EMBL" id="CDW90784.1"/>
    </source>
</evidence>
<dbReference type="InterPro" id="IPR000719">
    <property type="entry name" value="Prot_kinase_dom"/>
</dbReference>
<dbReference type="InParanoid" id="A0A078B8P0"/>
<feature type="domain" description="Protein kinase" evidence="9">
    <location>
        <begin position="1"/>
        <end position="188"/>
    </location>
</feature>
<keyword evidence="4" id="KW-0547">Nucleotide-binding</keyword>
<dbReference type="InterPro" id="IPR011009">
    <property type="entry name" value="Kinase-like_dom_sf"/>
</dbReference>
<dbReference type="SMART" id="SM00220">
    <property type="entry name" value="S_TKc"/>
    <property type="match status" value="1"/>
</dbReference>
<keyword evidence="11" id="KW-1185">Reference proteome</keyword>
<organism evidence="10 11">
    <name type="scientific">Stylonychia lemnae</name>
    <name type="common">Ciliate</name>
    <dbReference type="NCBI Taxonomy" id="5949"/>
    <lineage>
        <taxon>Eukaryota</taxon>
        <taxon>Sar</taxon>
        <taxon>Alveolata</taxon>
        <taxon>Ciliophora</taxon>
        <taxon>Intramacronucleata</taxon>
        <taxon>Spirotrichea</taxon>
        <taxon>Stichotrichia</taxon>
        <taxon>Sporadotrichida</taxon>
        <taxon>Oxytrichidae</taxon>
        <taxon>Stylonychinae</taxon>
        <taxon>Stylonychia</taxon>
    </lineage>
</organism>
<evidence type="ECO:0000256" key="6">
    <source>
        <dbReference type="ARBA" id="ARBA00022840"/>
    </source>
</evidence>
<dbReference type="Pfam" id="PF00069">
    <property type="entry name" value="Pkinase"/>
    <property type="match status" value="1"/>
</dbReference>
<evidence type="ECO:0000256" key="3">
    <source>
        <dbReference type="ARBA" id="ARBA00022679"/>
    </source>
</evidence>
<evidence type="ECO:0000256" key="8">
    <source>
        <dbReference type="ARBA" id="ARBA00048679"/>
    </source>
</evidence>
<keyword evidence="2" id="KW-0723">Serine/threonine-protein kinase</keyword>
<evidence type="ECO:0000313" key="11">
    <source>
        <dbReference type="Proteomes" id="UP000039865"/>
    </source>
</evidence>
<keyword evidence="5 10" id="KW-0418">Kinase</keyword>
<dbReference type="PROSITE" id="PS00108">
    <property type="entry name" value="PROTEIN_KINASE_ST"/>
    <property type="match status" value="1"/>
</dbReference>
<evidence type="ECO:0000256" key="4">
    <source>
        <dbReference type="ARBA" id="ARBA00022741"/>
    </source>
</evidence>
<comment type="catalytic activity">
    <reaction evidence="7">
        <text>L-threonyl-[protein] + ATP = O-phospho-L-threonyl-[protein] + ADP + H(+)</text>
        <dbReference type="Rhea" id="RHEA:46608"/>
        <dbReference type="Rhea" id="RHEA-COMP:11060"/>
        <dbReference type="Rhea" id="RHEA-COMP:11605"/>
        <dbReference type="ChEBI" id="CHEBI:15378"/>
        <dbReference type="ChEBI" id="CHEBI:30013"/>
        <dbReference type="ChEBI" id="CHEBI:30616"/>
        <dbReference type="ChEBI" id="CHEBI:61977"/>
        <dbReference type="ChEBI" id="CHEBI:456216"/>
        <dbReference type="EC" id="2.7.11.1"/>
    </reaction>
</comment>
<protein>
    <submittedName>
        <fullName evidence="10">Likely protein kinase</fullName>
    </submittedName>
</protein>
<dbReference type="Proteomes" id="UP000039865">
    <property type="component" value="Unassembled WGS sequence"/>
</dbReference>
<gene>
    <name evidence="10" type="primary">Contig15373.g16386</name>
    <name evidence="10" type="ORF">STYLEM_19931</name>
</gene>
<dbReference type="AlphaFoldDB" id="A0A078B8P0"/>
<dbReference type="EMBL" id="CCKQ01018800">
    <property type="protein sequence ID" value="CDW90784.1"/>
    <property type="molecule type" value="Genomic_DNA"/>
</dbReference>
<dbReference type="PANTHER" id="PTHR48012">
    <property type="entry name" value="STERILE20-LIKE KINASE, ISOFORM B-RELATED"/>
    <property type="match status" value="1"/>
</dbReference>
<evidence type="ECO:0000256" key="5">
    <source>
        <dbReference type="ARBA" id="ARBA00022777"/>
    </source>
</evidence>
<dbReference type="OrthoDB" id="312324at2759"/>
<dbReference type="Gene3D" id="1.10.510.10">
    <property type="entry name" value="Transferase(Phosphotransferase) domain 1"/>
    <property type="match status" value="1"/>
</dbReference>
<evidence type="ECO:0000259" key="9">
    <source>
        <dbReference type="PROSITE" id="PS50011"/>
    </source>
</evidence>
<proteinExistence type="inferred from homology"/>
<dbReference type="GO" id="GO:0005737">
    <property type="term" value="C:cytoplasm"/>
    <property type="evidence" value="ECO:0007669"/>
    <property type="project" value="TreeGrafter"/>
</dbReference>
<sequence length="222" mass="26436">MDRYWMFLEFMNAGCLTDIIEKGLWKEFNEFAIQYVAFEILKGLRYLHKKHIIHRDMKSDNIFLDKDGNLKIGDFGYAAQLTQERRKRKSKMGTMCWMAPEIIKGTDPYCEKVDIWSYGIVLLELIQGQPPYFGEDTQKICLYILTNQPPRIDKQKYSKELCNFVECCLTKEQEQRSSVDDLLKHPFIQNMKYEECKKAYMNVLYEHTKVNEEQFDGALEFR</sequence>
<comment type="similarity">
    <text evidence="1">Belongs to the protein kinase superfamily. STE Ser/Thr protein kinase family. STE20 subfamily.</text>
</comment>
<dbReference type="InterPro" id="IPR008271">
    <property type="entry name" value="Ser/Thr_kinase_AS"/>
</dbReference>
<evidence type="ECO:0000256" key="2">
    <source>
        <dbReference type="ARBA" id="ARBA00022527"/>
    </source>
</evidence>
<comment type="catalytic activity">
    <reaction evidence="8">
        <text>L-seryl-[protein] + ATP = O-phospho-L-seryl-[protein] + ADP + H(+)</text>
        <dbReference type="Rhea" id="RHEA:17989"/>
        <dbReference type="Rhea" id="RHEA-COMP:9863"/>
        <dbReference type="Rhea" id="RHEA-COMP:11604"/>
        <dbReference type="ChEBI" id="CHEBI:15378"/>
        <dbReference type="ChEBI" id="CHEBI:29999"/>
        <dbReference type="ChEBI" id="CHEBI:30616"/>
        <dbReference type="ChEBI" id="CHEBI:83421"/>
        <dbReference type="ChEBI" id="CHEBI:456216"/>
        <dbReference type="EC" id="2.7.11.1"/>
    </reaction>
</comment>